<dbReference type="AlphaFoldDB" id="A0A8H6NRA7"/>
<dbReference type="EMBL" id="WIGO01000004">
    <property type="protein sequence ID" value="KAF6841157.1"/>
    <property type="molecule type" value="Genomic_DNA"/>
</dbReference>
<evidence type="ECO:0000313" key="2">
    <source>
        <dbReference type="EMBL" id="KAF6841157.1"/>
    </source>
</evidence>
<evidence type="ECO:0000313" key="3">
    <source>
        <dbReference type="Proteomes" id="UP000654918"/>
    </source>
</evidence>
<comment type="caution">
    <text evidence="2">The sequence shown here is derived from an EMBL/GenBank/DDBJ whole genome shotgun (WGS) entry which is preliminary data.</text>
</comment>
<proteinExistence type="predicted"/>
<reference evidence="2" key="1">
    <citation type="journal article" date="2020" name="Phytopathology">
        <title>Genome Sequence Resources of Colletotrichum truncatum, C. plurivorum, C. musicola, and C. sojae: Four Species Pathogenic to Soybean (Glycine max).</title>
        <authorList>
            <person name="Rogerio F."/>
            <person name="Boufleur T.R."/>
            <person name="Ciampi-Guillardi M."/>
            <person name="Sukno S.A."/>
            <person name="Thon M.R."/>
            <person name="Massola Junior N.S."/>
            <person name="Baroncelli R."/>
        </authorList>
    </citation>
    <scope>NUCLEOTIDE SEQUENCE</scope>
    <source>
        <strain evidence="2">LFN00145</strain>
    </source>
</reference>
<feature type="region of interest" description="Disordered" evidence="1">
    <location>
        <begin position="1"/>
        <end position="20"/>
    </location>
</feature>
<dbReference type="Proteomes" id="UP000654918">
    <property type="component" value="Unassembled WGS sequence"/>
</dbReference>
<name>A0A8H6NRA7_9PEZI</name>
<evidence type="ECO:0000256" key="1">
    <source>
        <dbReference type="SAM" id="MobiDB-lite"/>
    </source>
</evidence>
<accession>A0A8H6NRA7</accession>
<keyword evidence="3" id="KW-1185">Reference proteome</keyword>
<protein>
    <submittedName>
        <fullName evidence="2">Uncharacterized protein</fullName>
    </submittedName>
</protein>
<sequence length="78" mass="8666">MDDTDEITPYSTGEGRSAPLRYREDEDLAQNISKLTLRVMNGKMNGSQWGPNSGQQVMSRIPLSVMQPWSEAPHGMIG</sequence>
<gene>
    <name evidence="2" type="ORF">CPLU01_00718</name>
</gene>
<organism evidence="2 3">
    <name type="scientific">Colletotrichum plurivorum</name>
    <dbReference type="NCBI Taxonomy" id="2175906"/>
    <lineage>
        <taxon>Eukaryota</taxon>
        <taxon>Fungi</taxon>
        <taxon>Dikarya</taxon>
        <taxon>Ascomycota</taxon>
        <taxon>Pezizomycotina</taxon>
        <taxon>Sordariomycetes</taxon>
        <taxon>Hypocreomycetidae</taxon>
        <taxon>Glomerellales</taxon>
        <taxon>Glomerellaceae</taxon>
        <taxon>Colletotrichum</taxon>
        <taxon>Colletotrichum orchidearum species complex</taxon>
    </lineage>
</organism>